<dbReference type="Proteomes" id="UP001156870">
    <property type="component" value="Unassembled WGS sequence"/>
</dbReference>
<name>A0AA37T227_9GAMM</name>
<dbReference type="PANTHER" id="PTHR38774">
    <property type="entry name" value="CYTOPLASMIC PROTEIN-RELATED"/>
    <property type="match status" value="1"/>
</dbReference>
<proteinExistence type="predicted"/>
<gene>
    <name evidence="1" type="ORF">GCM10007877_05920</name>
</gene>
<dbReference type="PANTHER" id="PTHR38774:SF1">
    <property type="entry name" value="CYTOPLASMIC PROTEIN"/>
    <property type="match status" value="1"/>
</dbReference>
<dbReference type="Pfam" id="PF06853">
    <property type="entry name" value="DUF1249"/>
    <property type="match status" value="1"/>
</dbReference>
<comment type="caution">
    <text evidence="1">The sequence shown here is derived from an EMBL/GenBank/DDBJ whole genome shotgun (WGS) entry which is preliminary data.</text>
</comment>
<accession>A0AA37T227</accession>
<evidence type="ECO:0000313" key="1">
    <source>
        <dbReference type="EMBL" id="GLS24878.1"/>
    </source>
</evidence>
<keyword evidence="2" id="KW-1185">Reference proteome</keyword>
<reference evidence="1 2" key="1">
    <citation type="journal article" date="2014" name="Int. J. Syst. Evol. Microbiol.">
        <title>Complete genome sequence of Corynebacterium casei LMG S-19264T (=DSM 44701T), isolated from a smear-ripened cheese.</title>
        <authorList>
            <consortium name="US DOE Joint Genome Institute (JGI-PGF)"/>
            <person name="Walter F."/>
            <person name="Albersmeier A."/>
            <person name="Kalinowski J."/>
            <person name="Ruckert C."/>
        </authorList>
    </citation>
    <scope>NUCLEOTIDE SEQUENCE [LARGE SCALE GENOMIC DNA]</scope>
    <source>
        <strain evidence="1 2">NBRC 110095</strain>
    </source>
</reference>
<sequence>MQKRYVVDLRHQQAECDANYVRLTRLLHGMPEKQEWEYAVEGSHSQVAERVSLRVIESAPYTSTIEVKQVESPHQWSKATVLKVRMYHDAQMAEVVAWDKHWNTRSRYEYPNPRMYQRDEKAQFNKFLGEWLSCCLSQGRVVHTFAISEDS</sequence>
<evidence type="ECO:0000313" key="2">
    <source>
        <dbReference type="Proteomes" id="UP001156870"/>
    </source>
</evidence>
<dbReference type="AlphaFoldDB" id="A0AA37T227"/>
<evidence type="ECO:0008006" key="3">
    <source>
        <dbReference type="Google" id="ProtNLM"/>
    </source>
</evidence>
<organism evidence="1 2">
    <name type="scientific">Marinibactrum halimedae</name>
    <dbReference type="NCBI Taxonomy" id="1444977"/>
    <lineage>
        <taxon>Bacteria</taxon>
        <taxon>Pseudomonadati</taxon>
        <taxon>Pseudomonadota</taxon>
        <taxon>Gammaproteobacteria</taxon>
        <taxon>Cellvibrionales</taxon>
        <taxon>Cellvibrionaceae</taxon>
        <taxon>Marinibactrum</taxon>
    </lineage>
</organism>
<dbReference type="InterPro" id="IPR009659">
    <property type="entry name" value="DUF1249"/>
</dbReference>
<protein>
    <recommendedName>
        <fullName evidence="3">DUF1249 domain-containing protein</fullName>
    </recommendedName>
</protein>
<dbReference type="RefSeq" id="WP_232592301.1">
    <property type="nucleotide sequence ID" value="NZ_BSPD01000020.1"/>
</dbReference>
<dbReference type="EMBL" id="BSPD01000020">
    <property type="protein sequence ID" value="GLS24878.1"/>
    <property type="molecule type" value="Genomic_DNA"/>
</dbReference>